<protein>
    <submittedName>
        <fullName evidence="3">ACT domain-containing protein</fullName>
    </submittedName>
</protein>
<dbReference type="Proteomes" id="UP000050761">
    <property type="component" value="Unassembled WGS sequence"/>
</dbReference>
<dbReference type="AlphaFoldDB" id="A0A183FXG9"/>
<dbReference type="WBParaSite" id="HPBE_0001324401-mRNA-1">
    <property type="protein sequence ID" value="HPBE_0001324401-mRNA-1"/>
    <property type="gene ID" value="HPBE_0001324401"/>
</dbReference>
<accession>A0A3P7Z285</accession>
<reference evidence="3" key="2">
    <citation type="submission" date="2019-09" db="UniProtKB">
        <authorList>
            <consortium name="WormBaseParasite"/>
        </authorList>
    </citation>
    <scope>IDENTIFICATION</scope>
</reference>
<accession>A0A183FXG9</accession>
<reference evidence="1 2" key="1">
    <citation type="submission" date="2018-11" db="EMBL/GenBank/DDBJ databases">
        <authorList>
            <consortium name="Pathogen Informatics"/>
        </authorList>
    </citation>
    <scope>NUCLEOTIDE SEQUENCE [LARGE SCALE GENOMIC DNA]</scope>
</reference>
<proteinExistence type="predicted"/>
<evidence type="ECO:0000313" key="3">
    <source>
        <dbReference type="WBParaSite" id="HPBE_0001324401-mRNA-1"/>
    </source>
</evidence>
<dbReference type="EMBL" id="UZAH01027838">
    <property type="protein sequence ID" value="VDO95436.1"/>
    <property type="molecule type" value="Genomic_DNA"/>
</dbReference>
<evidence type="ECO:0000313" key="2">
    <source>
        <dbReference type="Proteomes" id="UP000050761"/>
    </source>
</evidence>
<name>A0A183FXG9_HELPZ</name>
<evidence type="ECO:0000313" key="1">
    <source>
        <dbReference type="EMBL" id="VDO95436.1"/>
    </source>
</evidence>
<sequence>MVHEAVVFLVNVVHGGILLKADKRGVHVPVDGCSAAPLLELCGLLFLTRKAEPRAKEAVVRSRVELGDNGDVCQAILTIKDDVVDLFVELATGYSQVHRSEGGFWNSKALEGFDLFVVVVGC</sequence>
<gene>
    <name evidence="1" type="ORF">HPBE_LOCUS13245</name>
</gene>
<organism evidence="2 3">
    <name type="scientific">Heligmosomoides polygyrus</name>
    <name type="common">Parasitic roundworm</name>
    <dbReference type="NCBI Taxonomy" id="6339"/>
    <lineage>
        <taxon>Eukaryota</taxon>
        <taxon>Metazoa</taxon>
        <taxon>Ecdysozoa</taxon>
        <taxon>Nematoda</taxon>
        <taxon>Chromadorea</taxon>
        <taxon>Rhabditida</taxon>
        <taxon>Rhabditina</taxon>
        <taxon>Rhabditomorpha</taxon>
        <taxon>Strongyloidea</taxon>
        <taxon>Heligmosomidae</taxon>
        <taxon>Heligmosomoides</taxon>
    </lineage>
</organism>
<keyword evidence="2" id="KW-1185">Reference proteome</keyword>